<dbReference type="InterPro" id="IPR008816">
    <property type="entry name" value="Gly_zipper_2TM_dom"/>
</dbReference>
<dbReference type="PANTHER" id="PTHR35603">
    <property type="match status" value="1"/>
</dbReference>
<accession>A0ABQ2EH73</accession>
<dbReference type="PROSITE" id="PS51257">
    <property type="entry name" value="PROKAR_LIPOPROTEIN"/>
    <property type="match status" value="1"/>
</dbReference>
<name>A0ABQ2EH73_9GAMM</name>
<feature type="region of interest" description="Disordered" evidence="3">
    <location>
        <begin position="87"/>
        <end position="110"/>
    </location>
</feature>
<evidence type="ECO:0000256" key="3">
    <source>
        <dbReference type="SAM" id="MobiDB-lite"/>
    </source>
</evidence>
<reference evidence="7" key="1">
    <citation type="journal article" date="2019" name="Int. J. Syst. Evol. Microbiol.">
        <title>The Global Catalogue of Microorganisms (GCM) 10K type strain sequencing project: providing services to taxonomists for standard genome sequencing and annotation.</title>
        <authorList>
            <consortium name="The Broad Institute Genomics Platform"/>
            <consortium name="The Broad Institute Genome Sequencing Center for Infectious Disease"/>
            <person name="Wu L."/>
            <person name="Ma J."/>
        </authorList>
    </citation>
    <scope>NUCLEOTIDE SEQUENCE [LARGE SCALE GENOMIC DNA]</scope>
    <source>
        <strain evidence="7">CGMCC 1.8985</strain>
    </source>
</reference>
<gene>
    <name evidence="6" type="ORF">GCM10011394_20940</name>
</gene>
<dbReference type="InterPro" id="IPR051407">
    <property type="entry name" value="Bact_OM_lipoprot/Surf_antigen"/>
</dbReference>
<dbReference type="Pfam" id="PF05433">
    <property type="entry name" value="Rick_17kDa_Anti"/>
    <property type="match status" value="1"/>
</dbReference>
<evidence type="ECO:0000256" key="4">
    <source>
        <dbReference type="SAM" id="SignalP"/>
    </source>
</evidence>
<dbReference type="RefSeq" id="WP_132986576.1">
    <property type="nucleotide sequence ID" value="NZ_BMME01000001.1"/>
</dbReference>
<keyword evidence="2" id="KW-0472">Membrane</keyword>
<keyword evidence="4" id="KW-0732">Signal</keyword>
<evidence type="ECO:0000256" key="2">
    <source>
        <dbReference type="ARBA" id="ARBA00023136"/>
    </source>
</evidence>
<feature type="signal peptide" evidence="4">
    <location>
        <begin position="1"/>
        <end position="20"/>
    </location>
</feature>
<keyword evidence="7" id="KW-1185">Reference proteome</keyword>
<evidence type="ECO:0000313" key="7">
    <source>
        <dbReference type="Proteomes" id="UP000599009"/>
    </source>
</evidence>
<feature type="compositionally biased region" description="Basic and acidic residues" evidence="3">
    <location>
        <begin position="94"/>
        <end position="110"/>
    </location>
</feature>
<comment type="subcellular location">
    <subcellularLocation>
        <location evidence="1">Membrane</location>
    </subcellularLocation>
</comment>
<protein>
    <submittedName>
        <fullName evidence="6">Membrane protein</fullName>
    </submittedName>
</protein>
<sequence length="236" mass="25953">MRRAAVLAIALAAASGCASAQSPYGPVYPQADRYGQGIPDDGYDYARVVRVDPVFDGARGYPASQQRCYTREDQYAGGYGNEDYRDYGSYGRDGYGRDPYGRDAYDRHDGDRYRRDDENRRMVATVVGGVVGAVLGSKVGGGSGRYATSAIGTMVGGIAGREIYDASQRDRVDRHGRVTVCDPVPDRPGSGRYPDDRYGGVAEYDVTYEYGGRRYTTRTDYHPGDTIRVRVDVRPE</sequence>
<dbReference type="PANTHER" id="PTHR35603:SF2">
    <property type="entry name" value="OUTER MEMBRANE LIPOPROTEIN"/>
    <property type="match status" value="1"/>
</dbReference>
<organism evidence="6 7">
    <name type="scientific">Luteimonas terricola</name>
    <dbReference type="NCBI Taxonomy" id="645597"/>
    <lineage>
        <taxon>Bacteria</taxon>
        <taxon>Pseudomonadati</taxon>
        <taxon>Pseudomonadota</taxon>
        <taxon>Gammaproteobacteria</taxon>
        <taxon>Lysobacterales</taxon>
        <taxon>Lysobacteraceae</taxon>
        <taxon>Luteimonas</taxon>
    </lineage>
</organism>
<feature type="chain" id="PRO_5046063085" evidence="4">
    <location>
        <begin position="21"/>
        <end position="236"/>
    </location>
</feature>
<evidence type="ECO:0000313" key="6">
    <source>
        <dbReference type="EMBL" id="GGK11412.1"/>
    </source>
</evidence>
<feature type="domain" description="Glycine zipper 2TM" evidence="5">
    <location>
        <begin position="124"/>
        <end position="163"/>
    </location>
</feature>
<evidence type="ECO:0000259" key="5">
    <source>
        <dbReference type="Pfam" id="PF05433"/>
    </source>
</evidence>
<dbReference type="Proteomes" id="UP000599009">
    <property type="component" value="Unassembled WGS sequence"/>
</dbReference>
<comment type="caution">
    <text evidence="6">The sequence shown here is derived from an EMBL/GenBank/DDBJ whole genome shotgun (WGS) entry which is preliminary data.</text>
</comment>
<proteinExistence type="predicted"/>
<dbReference type="EMBL" id="BMME01000001">
    <property type="protein sequence ID" value="GGK11412.1"/>
    <property type="molecule type" value="Genomic_DNA"/>
</dbReference>
<evidence type="ECO:0000256" key="1">
    <source>
        <dbReference type="ARBA" id="ARBA00004370"/>
    </source>
</evidence>